<comment type="catalytic activity">
    <reaction evidence="6">
        <text>a hydroperoxide + [thioredoxin]-dithiol = an alcohol + [thioredoxin]-disulfide + H2O</text>
        <dbReference type="Rhea" id="RHEA:62620"/>
        <dbReference type="Rhea" id="RHEA-COMP:10698"/>
        <dbReference type="Rhea" id="RHEA-COMP:10700"/>
        <dbReference type="ChEBI" id="CHEBI:15377"/>
        <dbReference type="ChEBI" id="CHEBI:29950"/>
        <dbReference type="ChEBI" id="CHEBI:30879"/>
        <dbReference type="ChEBI" id="CHEBI:35924"/>
        <dbReference type="ChEBI" id="CHEBI:50058"/>
        <dbReference type="EC" id="1.11.1.24"/>
    </reaction>
</comment>
<dbReference type="InterPro" id="IPR013766">
    <property type="entry name" value="Thioredoxin_domain"/>
</dbReference>
<evidence type="ECO:0000256" key="4">
    <source>
        <dbReference type="ARBA" id="ARBA00023157"/>
    </source>
</evidence>
<keyword evidence="1 6" id="KW-0575">Peroxidase</keyword>
<dbReference type="CDD" id="cd03014">
    <property type="entry name" value="PRX_Atyp2cys"/>
    <property type="match status" value="1"/>
</dbReference>
<dbReference type="PANTHER" id="PTHR43110:SF1">
    <property type="entry name" value="THIOL PEROXIDASE"/>
    <property type="match status" value="1"/>
</dbReference>
<dbReference type="OrthoDB" id="9781543at2"/>
<evidence type="ECO:0000256" key="3">
    <source>
        <dbReference type="ARBA" id="ARBA00023002"/>
    </source>
</evidence>
<comment type="similarity">
    <text evidence="6">Belongs to the peroxiredoxin family. Tpx subfamily.</text>
</comment>
<dbReference type="InterPro" id="IPR013740">
    <property type="entry name" value="Redoxin"/>
</dbReference>
<dbReference type="HAMAP" id="MF_00269">
    <property type="entry name" value="Tpx"/>
    <property type="match status" value="1"/>
</dbReference>
<evidence type="ECO:0000256" key="2">
    <source>
        <dbReference type="ARBA" id="ARBA00022862"/>
    </source>
</evidence>
<evidence type="ECO:0000313" key="9">
    <source>
        <dbReference type="Proteomes" id="UP000293036"/>
    </source>
</evidence>
<comment type="subunit">
    <text evidence="6">Homodimer.</text>
</comment>
<sequence>MATTHFKGQTVNTNAELPAHGEKAPDFVVTGTDLGDVKLSSYAGKTVVLNIFPSVDTGVCAQSVREFNKRASELDNTTVLCISKDLPFALERFCAAEGLDNVVSASAFRSDFPSAYGVEQIDGPLRGLLARAVVVINPEGNVSYTQLVDEIATEPDYEAALAAIQ</sequence>
<dbReference type="InterPro" id="IPR002065">
    <property type="entry name" value="TPX"/>
</dbReference>
<accession>A0A4Q9V122</accession>
<comment type="function">
    <text evidence="6">Thiol-specific peroxidase that catalyzes the reduction of hydrogen peroxide and organic hydroperoxides to water and alcohols, respectively. Plays a role in cell protection against oxidative stress by detoxifying peroxides.</text>
</comment>
<evidence type="ECO:0000313" key="8">
    <source>
        <dbReference type="EMBL" id="TBW21447.1"/>
    </source>
</evidence>
<keyword evidence="3 6" id="KW-0560">Oxidoreductase</keyword>
<dbReference type="SUPFAM" id="SSF52833">
    <property type="entry name" value="Thioredoxin-like"/>
    <property type="match status" value="1"/>
</dbReference>
<feature type="active site" description="Cysteine sulfenic acid (-SOH) intermediate" evidence="6">
    <location>
        <position position="60"/>
    </location>
</feature>
<organism evidence="8 9">
    <name type="scientific">Arcanobacterium bovis</name>
    <dbReference type="NCBI Taxonomy" id="2529275"/>
    <lineage>
        <taxon>Bacteria</taxon>
        <taxon>Bacillati</taxon>
        <taxon>Actinomycetota</taxon>
        <taxon>Actinomycetes</taxon>
        <taxon>Actinomycetales</taxon>
        <taxon>Actinomycetaceae</taxon>
        <taxon>Arcanobacterium</taxon>
    </lineage>
</organism>
<dbReference type="Gene3D" id="3.40.30.10">
    <property type="entry name" value="Glutaredoxin"/>
    <property type="match status" value="1"/>
</dbReference>
<dbReference type="RefSeq" id="WP_131281217.1">
    <property type="nucleotide sequence ID" value="NZ_JBHSLR010000006.1"/>
</dbReference>
<evidence type="ECO:0000256" key="6">
    <source>
        <dbReference type="HAMAP-Rule" id="MF_00269"/>
    </source>
</evidence>
<dbReference type="GO" id="GO:0008379">
    <property type="term" value="F:thioredoxin peroxidase activity"/>
    <property type="evidence" value="ECO:0007669"/>
    <property type="project" value="UniProtKB-UniRule"/>
</dbReference>
<keyword evidence="2 6" id="KW-0049">Antioxidant</keyword>
<comment type="miscellaneous">
    <text evidence="6">The active site is a conserved redox-active cysteine residue, the peroxidatic cysteine (C(P)), which makes the nucleophilic attack on the peroxide substrate. The peroxide oxidizes the C(P)-SH to cysteine sulfenic acid (C(P)-SOH), which then reacts with another cysteine residue, the resolving cysteine (C(R)), to form a disulfide bridge. The disulfide is subsequently reduced by an appropriate electron donor to complete the catalytic cycle. In this atypical 2-Cys peroxiredoxin, C(R) is present in the same subunit to form an intramolecular disulfide. The disulfide is subsequently reduced by thioredoxin.</text>
</comment>
<dbReference type="PANTHER" id="PTHR43110">
    <property type="entry name" value="THIOL PEROXIDASE"/>
    <property type="match status" value="1"/>
</dbReference>
<dbReference type="PROSITE" id="PS51352">
    <property type="entry name" value="THIOREDOXIN_2"/>
    <property type="match status" value="1"/>
</dbReference>
<dbReference type="Proteomes" id="UP000293036">
    <property type="component" value="Unassembled WGS sequence"/>
</dbReference>
<dbReference type="PROSITE" id="PS01265">
    <property type="entry name" value="TPX"/>
    <property type="match status" value="1"/>
</dbReference>
<evidence type="ECO:0000259" key="7">
    <source>
        <dbReference type="PROSITE" id="PS51352"/>
    </source>
</evidence>
<keyword evidence="4 6" id="KW-1015">Disulfide bond</keyword>
<evidence type="ECO:0000256" key="1">
    <source>
        <dbReference type="ARBA" id="ARBA00022559"/>
    </source>
</evidence>
<dbReference type="NCBIfam" id="NF001808">
    <property type="entry name" value="PRK00522.1"/>
    <property type="match status" value="1"/>
</dbReference>
<keyword evidence="5 6" id="KW-0676">Redox-active center</keyword>
<evidence type="ECO:0000256" key="5">
    <source>
        <dbReference type="ARBA" id="ARBA00023284"/>
    </source>
</evidence>
<gene>
    <name evidence="6" type="primary">tpx</name>
    <name evidence="8" type="ORF">EZJ44_05730</name>
</gene>
<comment type="caution">
    <text evidence="8">The sequence shown here is derived from an EMBL/GenBank/DDBJ whole genome shotgun (WGS) entry which is preliminary data.</text>
</comment>
<dbReference type="InterPro" id="IPR050455">
    <property type="entry name" value="Tpx_Peroxidase_subfamily"/>
</dbReference>
<dbReference type="InterPro" id="IPR036249">
    <property type="entry name" value="Thioredoxin-like_sf"/>
</dbReference>
<protein>
    <recommendedName>
        <fullName evidence="6">Thiol peroxidase</fullName>
        <shortName evidence="6">Tpx</shortName>
        <ecNumber evidence="6">1.11.1.24</ecNumber>
    </recommendedName>
    <alternativeName>
        <fullName evidence="6">Peroxiredoxin tpx</fullName>
        <shortName evidence="6">Prx</shortName>
    </alternativeName>
    <alternativeName>
        <fullName evidence="6">Thioredoxin peroxidase</fullName>
    </alternativeName>
    <alternativeName>
        <fullName evidence="6">Thioredoxin-dependent peroxiredoxin</fullName>
    </alternativeName>
</protein>
<name>A0A4Q9V122_9ACTO</name>
<dbReference type="EMBL" id="SJDT01000004">
    <property type="protein sequence ID" value="TBW21447.1"/>
    <property type="molecule type" value="Genomic_DNA"/>
</dbReference>
<dbReference type="EC" id="1.11.1.24" evidence="6"/>
<dbReference type="Pfam" id="PF08534">
    <property type="entry name" value="Redoxin"/>
    <property type="match status" value="1"/>
</dbReference>
<reference evidence="8 9" key="1">
    <citation type="submission" date="2019-02" db="EMBL/GenBank/DDBJ databases">
        <title>Arcanobacterium bovis sp. nov., isolated from the milk of a cow with mastitis.</title>
        <authorList>
            <person name="Sammra O."/>
            <person name="Foster G."/>
            <person name="Hassan A."/>
            <person name="Alssahen M."/>
            <person name="Laemmler C."/>
            <person name="Borowiak M."/>
            <person name="Malorny B."/>
            <person name="Abdulmawjood A."/>
        </authorList>
    </citation>
    <scope>NUCLEOTIDE SEQUENCE [LARGE SCALE GENOMIC DNA]</scope>
    <source>
        <strain evidence="8 9">C605018/01/1</strain>
    </source>
</reference>
<proteinExistence type="inferred from homology"/>
<dbReference type="InterPro" id="IPR018219">
    <property type="entry name" value="Tpx_CS"/>
</dbReference>
<dbReference type="AlphaFoldDB" id="A0A4Q9V122"/>
<feature type="domain" description="Thioredoxin" evidence="7">
    <location>
        <begin position="18"/>
        <end position="165"/>
    </location>
</feature>
<feature type="disulfide bond" description="Redox-active" evidence="6">
    <location>
        <begin position="60"/>
        <end position="94"/>
    </location>
</feature>
<keyword evidence="9" id="KW-1185">Reference proteome</keyword>